<dbReference type="PROSITE" id="PS51078">
    <property type="entry name" value="ICLR_ED"/>
    <property type="match status" value="1"/>
</dbReference>
<dbReference type="InterPro" id="IPR050707">
    <property type="entry name" value="HTH_MetabolicPath_Reg"/>
</dbReference>
<dbReference type="PANTHER" id="PTHR30136">
    <property type="entry name" value="HELIX-TURN-HELIX TRANSCRIPTIONAL REGULATOR, ICLR FAMILY"/>
    <property type="match status" value="1"/>
</dbReference>
<dbReference type="Gene3D" id="3.30.450.40">
    <property type="match status" value="1"/>
</dbReference>
<keyword evidence="7" id="KW-1185">Reference proteome</keyword>
<dbReference type="Gene3D" id="1.10.10.10">
    <property type="entry name" value="Winged helix-like DNA-binding domain superfamily/Winged helix DNA-binding domain"/>
    <property type="match status" value="1"/>
</dbReference>
<sequence>MARTIQSLERAAAVLRVLAGGERRLGLSDIAASMELPKATAHGLLRTLQQEGFVEQDGATGKYQLGAELLRLGTSYLDVHELRSRALVWADDLARSSGESVYLGVLHKRGVLIVHHVFRPDNSRQVLEVGVMQPLHSTALGKVLAAYDPVAHNEAVDGERQRFTERTVTALDGFEEVLDLTRARGWAADVEETWEGLASIAAPIRDRRRMPVGAVGVTGAVERLCEEVPVGGPAGGAGPAAAPGPGSSGGGAGGEAELRPLLVAAVRDCARAVSRDLGAARF</sequence>
<dbReference type="Pfam" id="PF01614">
    <property type="entry name" value="IclR_C"/>
    <property type="match status" value="1"/>
</dbReference>
<protein>
    <submittedName>
        <fullName evidence="6">Glycerol operon regulatory protein</fullName>
    </submittedName>
</protein>
<dbReference type="InterPro" id="IPR005471">
    <property type="entry name" value="Tscrpt_reg_IclR_N"/>
</dbReference>
<accession>A0ABQ2M039</accession>
<dbReference type="InterPro" id="IPR029016">
    <property type="entry name" value="GAF-like_dom_sf"/>
</dbReference>
<keyword evidence="1" id="KW-0805">Transcription regulation</keyword>
<keyword evidence="3" id="KW-0804">Transcription</keyword>
<evidence type="ECO:0000256" key="2">
    <source>
        <dbReference type="ARBA" id="ARBA00023125"/>
    </source>
</evidence>
<gene>
    <name evidence="6" type="primary">gylR</name>
    <name evidence="6" type="ORF">GCM10012287_12710</name>
</gene>
<proteinExistence type="predicted"/>
<dbReference type="Pfam" id="PF09339">
    <property type="entry name" value="HTH_IclR"/>
    <property type="match status" value="1"/>
</dbReference>
<dbReference type="SUPFAM" id="SSF55781">
    <property type="entry name" value="GAF domain-like"/>
    <property type="match status" value="1"/>
</dbReference>
<comment type="caution">
    <text evidence="6">The sequence shown here is derived from an EMBL/GenBank/DDBJ whole genome shotgun (WGS) entry which is preliminary data.</text>
</comment>
<dbReference type="SUPFAM" id="SSF46785">
    <property type="entry name" value="Winged helix' DNA-binding domain"/>
    <property type="match status" value="1"/>
</dbReference>
<dbReference type="PANTHER" id="PTHR30136:SF24">
    <property type="entry name" value="HTH-TYPE TRANSCRIPTIONAL REPRESSOR ALLR"/>
    <property type="match status" value="1"/>
</dbReference>
<organism evidence="6 7">
    <name type="scientific">Streptomyces daqingensis</name>
    <dbReference type="NCBI Taxonomy" id="1472640"/>
    <lineage>
        <taxon>Bacteria</taxon>
        <taxon>Bacillati</taxon>
        <taxon>Actinomycetota</taxon>
        <taxon>Actinomycetes</taxon>
        <taxon>Kitasatosporales</taxon>
        <taxon>Streptomycetaceae</taxon>
        <taxon>Streptomyces</taxon>
    </lineage>
</organism>
<dbReference type="InterPro" id="IPR036388">
    <property type="entry name" value="WH-like_DNA-bd_sf"/>
</dbReference>
<evidence type="ECO:0000259" key="4">
    <source>
        <dbReference type="PROSITE" id="PS51077"/>
    </source>
</evidence>
<name>A0ABQ2M039_9ACTN</name>
<dbReference type="Proteomes" id="UP000631535">
    <property type="component" value="Unassembled WGS sequence"/>
</dbReference>
<evidence type="ECO:0000256" key="1">
    <source>
        <dbReference type="ARBA" id="ARBA00023015"/>
    </source>
</evidence>
<dbReference type="EMBL" id="BMMP01000003">
    <property type="protein sequence ID" value="GGO45247.1"/>
    <property type="molecule type" value="Genomic_DNA"/>
</dbReference>
<evidence type="ECO:0000313" key="6">
    <source>
        <dbReference type="EMBL" id="GGO45247.1"/>
    </source>
</evidence>
<dbReference type="SMART" id="SM00346">
    <property type="entry name" value="HTH_ICLR"/>
    <property type="match status" value="1"/>
</dbReference>
<reference evidence="7" key="1">
    <citation type="journal article" date="2019" name="Int. J. Syst. Evol. Microbiol.">
        <title>The Global Catalogue of Microorganisms (GCM) 10K type strain sequencing project: providing services to taxonomists for standard genome sequencing and annotation.</title>
        <authorList>
            <consortium name="The Broad Institute Genomics Platform"/>
            <consortium name="The Broad Institute Genome Sequencing Center for Infectious Disease"/>
            <person name="Wu L."/>
            <person name="Ma J."/>
        </authorList>
    </citation>
    <scope>NUCLEOTIDE SEQUENCE [LARGE SCALE GENOMIC DNA]</scope>
    <source>
        <strain evidence="7">CGMCC 4.7178</strain>
    </source>
</reference>
<keyword evidence="2" id="KW-0238">DNA-binding</keyword>
<dbReference type="InterPro" id="IPR036390">
    <property type="entry name" value="WH_DNA-bd_sf"/>
</dbReference>
<evidence type="ECO:0000313" key="7">
    <source>
        <dbReference type="Proteomes" id="UP000631535"/>
    </source>
</evidence>
<evidence type="ECO:0000259" key="5">
    <source>
        <dbReference type="PROSITE" id="PS51078"/>
    </source>
</evidence>
<feature type="domain" description="IclR-ED" evidence="5">
    <location>
        <begin position="68"/>
        <end position="279"/>
    </location>
</feature>
<dbReference type="PROSITE" id="PS51077">
    <property type="entry name" value="HTH_ICLR"/>
    <property type="match status" value="1"/>
</dbReference>
<evidence type="ECO:0000256" key="3">
    <source>
        <dbReference type="ARBA" id="ARBA00023163"/>
    </source>
</evidence>
<feature type="domain" description="HTH iclR-type" evidence="4">
    <location>
        <begin position="5"/>
        <end position="67"/>
    </location>
</feature>
<dbReference type="InterPro" id="IPR014757">
    <property type="entry name" value="Tscrpt_reg_IclR_C"/>
</dbReference>